<feature type="domain" description="TonB-dependent receptor-like beta-barrel" evidence="12">
    <location>
        <begin position="230"/>
        <end position="644"/>
    </location>
</feature>
<dbReference type="OrthoDB" id="9800913at2"/>
<evidence type="ECO:0000256" key="8">
    <source>
        <dbReference type="ARBA" id="ARBA00023170"/>
    </source>
</evidence>
<dbReference type="EMBL" id="FWWZ01000001">
    <property type="protein sequence ID" value="SMC09457.1"/>
    <property type="molecule type" value="Genomic_DNA"/>
</dbReference>
<dbReference type="PANTHER" id="PTHR30069:SF29">
    <property type="entry name" value="HEMOGLOBIN AND HEMOGLOBIN-HAPTOGLOBIN-BINDING PROTEIN 1-RELATED"/>
    <property type="match status" value="1"/>
</dbReference>
<sequence>MRVTAILFITILSLYATNINILVQELSQIDKVVEVTKTNRFYQPHIVSVYLGKELEKAGVSNLEEALSLVPGVDIYGDNLGIKTPIFRGSNPLAYGQSKLFIDGVLVNDGMIDQYSHYLAMPIELIKRIEVIRGPGSKSEGVNIYAGSIYVTTYAENFGVNESARVFGKYGSYNYKSFGFYKNLSFDDLHIYTEFYLQKDDKQISSGPDIFATGAMGEVNKRLTTTAPAQLWLNNYSFALHFDYKDLYFKYRNNYYKSGNAFGISFIHPHKNDYLRLPSTIYEAGMKKQLSDDLQFFFKAGVKKDSFTSSSHVAPPGLVYPDPFHPGKYVIYAAGVKGYYKNKNESDYIDLKIRYKGFEKHSITTGYRNTLERTLEVKTITTDRTGISDAMVDYSTIFPFAEPNAKRRSHIFYIDDTFAVSDALTLYFGMNYERILHKYHKLNPRFSAVWALDNEDVFKLKYSRSHRNPSWQEMFTINNTTRVGNPDLRPEEVSAYEASYIKKYSLDEYMQLTLFYLKNSKVINNINEEREFRNISMNRLYGLEFEWKKMLSNTLKFYGNYSYVYGECGCHKELPNIANHLFKFYFLKQFTPNFSTTMLFRYIGKKKRFDFDSRDSLKSFSFLDLSFQYETTKDTSIMLALKNIFNTKGRYPAPPNTYLDDYPYTKGRTMMFTIKKGF</sequence>
<evidence type="ECO:0000256" key="5">
    <source>
        <dbReference type="ARBA" id="ARBA00022729"/>
    </source>
</evidence>
<proteinExistence type="inferred from homology"/>
<dbReference type="AlphaFoldDB" id="A0A1W1WT36"/>
<keyword evidence="3 10" id="KW-1134">Transmembrane beta strand</keyword>
<dbReference type="Gene3D" id="2.170.130.10">
    <property type="entry name" value="TonB-dependent receptor, plug domain"/>
    <property type="match status" value="1"/>
</dbReference>
<evidence type="ECO:0000256" key="4">
    <source>
        <dbReference type="ARBA" id="ARBA00022692"/>
    </source>
</evidence>
<keyword evidence="15" id="KW-1185">Reference proteome</keyword>
<comment type="subcellular location">
    <subcellularLocation>
        <location evidence="1 10">Cell outer membrane</location>
        <topology evidence="1 10">Multi-pass membrane protein</topology>
    </subcellularLocation>
</comment>
<keyword evidence="9 10" id="KW-0998">Cell outer membrane</keyword>
<protein>
    <submittedName>
        <fullName evidence="14">Iron complex outermembrane recepter protein</fullName>
    </submittedName>
</protein>
<dbReference type="InterPro" id="IPR000531">
    <property type="entry name" value="Beta-barrel_TonB"/>
</dbReference>
<evidence type="ECO:0000313" key="15">
    <source>
        <dbReference type="Proteomes" id="UP000192602"/>
    </source>
</evidence>
<dbReference type="SUPFAM" id="SSF56935">
    <property type="entry name" value="Porins"/>
    <property type="match status" value="1"/>
</dbReference>
<dbReference type="PROSITE" id="PS52016">
    <property type="entry name" value="TONB_DEPENDENT_REC_3"/>
    <property type="match status" value="1"/>
</dbReference>
<evidence type="ECO:0000256" key="7">
    <source>
        <dbReference type="ARBA" id="ARBA00023136"/>
    </source>
</evidence>
<keyword evidence="5" id="KW-0732">Signal</keyword>
<evidence type="ECO:0000256" key="1">
    <source>
        <dbReference type="ARBA" id="ARBA00004571"/>
    </source>
</evidence>
<evidence type="ECO:0000256" key="9">
    <source>
        <dbReference type="ARBA" id="ARBA00023237"/>
    </source>
</evidence>
<evidence type="ECO:0000256" key="11">
    <source>
        <dbReference type="RuleBase" id="RU003357"/>
    </source>
</evidence>
<keyword evidence="7 10" id="KW-0472">Membrane</keyword>
<dbReference type="GO" id="GO:0009279">
    <property type="term" value="C:cell outer membrane"/>
    <property type="evidence" value="ECO:0007669"/>
    <property type="project" value="UniProtKB-SubCell"/>
</dbReference>
<name>A0A1W1WT36_9BACT</name>
<evidence type="ECO:0000256" key="2">
    <source>
        <dbReference type="ARBA" id="ARBA00022448"/>
    </source>
</evidence>
<dbReference type="RefSeq" id="WP_084275683.1">
    <property type="nucleotide sequence ID" value="NZ_AP026671.1"/>
</dbReference>
<feature type="domain" description="TonB-dependent receptor plug" evidence="13">
    <location>
        <begin position="44"/>
        <end position="143"/>
    </location>
</feature>
<evidence type="ECO:0000259" key="13">
    <source>
        <dbReference type="Pfam" id="PF07715"/>
    </source>
</evidence>
<dbReference type="GO" id="GO:0015344">
    <property type="term" value="F:siderophore uptake transmembrane transporter activity"/>
    <property type="evidence" value="ECO:0007669"/>
    <property type="project" value="TreeGrafter"/>
</dbReference>
<dbReference type="GO" id="GO:0044718">
    <property type="term" value="P:siderophore transmembrane transport"/>
    <property type="evidence" value="ECO:0007669"/>
    <property type="project" value="TreeGrafter"/>
</dbReference>
<keyword evidence="8" id="KW-0675">Receptor</keyword>
<keyword evidence="4 10" id="KW-0812">Transmembrane</keyword>
<dbReference type="InterPro" id="IPR036942">
    <property type="entry name" value="Beta-barrel_TonB_sf"/>
</dbReference>
<evidence type="ECO:0000256" key="6">
    <source>
        <dbReference type="ARBA" id="ARBA00023077"/>
    </source>
</evidence>
<dbReference type="Proteomes" id="UP000192602">
    <property type="component" value="Unassembled WGS sequence"/>
</dbReference>
<evidence type="ECO:0000256" key="3">
    <source>
        <dbReference type="ARBA" id="ARBA00022452"/>
    </source>
</evidence>
<evidence type="ECO:0000259" key="12">
    <source>
        <dbReference type="Pfam" id="PF00593"/>
    </source>
</evidence>
<dbReference type="Pfam" id="PF00593">
    <property type="entry name" value="TonB_dep_Rec_b-barrel"/>
    <property type="match status" value="1"/>
</dbReference>
<evidence type="ECO:0000256" key="10">
    <source>
        <dbReference type="PROSITE-ProRule" id="PRU01360"/>
    </source>
</evidence>
<dbReference type="InterPro" id="IPR012910">
    <property type="entry name" value="Plug_dom"/>
</dbReference>
<dbReference type="Gene3D" id="2.40.170.20">
    <property type="entry name" value="TonB-dependent receptor, beta-barrel domain"/>
    <property type="match status" value="1"/>
</dbReference>
<keyword evidence="2 10" id="KW-0813">Transport</keyword>
<keyword evidence="6 11" id="KW-0798">TonB box</keyword>
<comment type="similarity">
    <text evidence="10 11">Belongs to the TonB-dependent receptor family.</text>
</comment>
<reference evidence="15" key="1">
    <citation type="submission" date="2017-04" db="EMBL/GenBank/DDBJ databases">
        <authorList>
            <person name="Varghese N."/>
            <person name="Submissions S."/>
        </authorList>
    </citation>
    <scope>NUCLEOTIDE SEQUENCE [LARGE SCALE GENOMIC DNA]</scope>
    <source>
        <strain evidence="15">DSM 16512</strain>
    </source>
</reference>
<dbReference type="PANTHER" id="PTHR30069">
    <property type="entry name" value="TONB-DEPENDENT OUTER MEMBRANE RECEPTOR"/>
    <property type="match status" value="1"/>
</dbReference>
<gene>
    <name evidence="14" type="ORF">SAMN05660197_1265</name>
</gene>
<evidence type="ECO:0000313" key="14">
    <source>
        <dbReference type="EMBL" id="SMC09457.1"/>
    </source>
</evidence>
<dbReference type="STRING" id="1069081.SAMN05660197_1265"/>
<dbReference type="Pfam" id="PF07715">
    <property type="entry name" value="Plug"/>
    <property type="match status" value="1"/>
</dbReference>
<dbReference type="InterPro" id="IPR037066">
    <property type="entry name" value="Plug_dom_sf"/>
</dbReference>
<accession>A0A1W1WT36</accession>
<dbReference type="InterPro" id="IPR039426">
    <property type="entry name" value="TonB-dep_rcpt-like"/>
</dbReference>
<organism evidence="14 15">
    <name type="scientific">Nitratiruptor tergarcus DSM 16512</name>
    <dbReference type="NCBI Taxonomy" id="1069081"/>
    <lineage>
        <taxon>Bacteria</taxon>
        <taxon>Pseudomonadati</taxon>
        <taxon>Campylobacterota</taxon>
        <taxon>Epsilonproteobacteria</taxon>
        <taxon>Nautiliales</taxon>
        <taxon>Nitratiruptoraceae</taxon>
        <taxon>Nitratiruptor</taxon>
    </lineage>
</organism>